<comment type="caution">
    <text evidence="3">The sequence shown here is derived from an EMBL/GenBank/DDBJ whole genome shotgun (WGS) entry which is preliminary data.</text>
</comment>
<evidence type="ECO:0000313" key="3">
    <source>
        <dbReference type="EMBL" id="NOJ74134.1"/>
    </source>
</evidence>
<evidence type="ECO:0008006" key="6">
    <source>
        <dbReference type="Google" id="ProtNLM"/>
    </source>
</evidence>
<dbReference type="GeneID" id="94491910"/>
<gene>
    <name evidence="3" type="ORF">HMI46_26880</name>
    <name evidence="2" type="ORF">M5X12_16095</name>
</gene>
<proteinExistence type="predicted"/>
<sequence length="128" mass="14127">MLKGLSVSILAATTLFSAGSGAVLAEPLQASTVEAKAVSQASSYVSTRILWGPVAGASYYRVAIRDLNSNQRIVVDHQYKTYYDATNLTRGNQYRFWFGAYDNDGRLIAQGETIETVYGNKYFTIPRK</sequence>
<dbReference type="Proteomes" id="UP001527181">
    <property type="component" value="Unassembled WGS sequence"/>
</dbReference>
<name>A0AAP7A1X2_PAEAL</name>
<dbReference type="InterPro" id="IPR013783">
    <property type="entry name" value="Ig-like_fold"/>
</dbReference>
<dbReference type="EMBL" id="JAMDNP010000027">
    <property type="protein sequence ID" value="MCY9762093.1"/>
    <property type="molecule type" value="Genomic_DNA"/>
</dbReference>
<feature type="chain" id="PRO_5042953741" description="Fibronectin type III domain-containing protein" evidence="1">
    <location>
        <begin position="26"/>
        <end position="128"/>
    </location>
</feature>
<feature type="signal peptide" evidence="1">
    <location>
        <begin position="1"/>
        <end position="25"/>
    </location>
</feature>
<dbReference type="Proteomes" id="UP000552038">
    <property type="component" value="Unassembled WGS sequence"/>
</dbReference>
<dbReference type="EMBL" id="JABFOR010000081">
    <property type="protein sequence ID" value="NOJ74134.1"/>
    <property type="molecule type" value="Genomic_DNA"/>
</dbReference>
<keyword evidence="1" id="KW-0732">Signal</keyword>
<dbReference type="RefSeq" id="WP_005551609.1">
    <property type="nucleotide sequence ID" value="NZ_JABFOR010000081.1"/>
</dbReference>
<reference evidence="3 4" key="1">
    <citation type="submission" date="2020-05" db="EMBL/GenBank/DDBJ databases">
        <title>Whole genome sequencing and identification of novel metabolites from Paenibacillus alvei strain JR949.</title>
        <authorList>
            <person name="Rajendhran J."/>
            <person name="Sree Pranav P."/>
            <person name="Mahalakshmi B."/>
            <person name="Karthikeyan R."/>
        </authorList>
    </citation>
    <scope>NUCLEOTIDE SEQUENCE [LARGE SCALE GENOMIC DNA]</scope>
    <source>
        <strain evidence="3 4">JR949</strain>
    </source>
</reference>
<evidence type="ECO:0000313" key="5">
    <source>
        <dbReference type="Proteomes" id="UP001527181"/>
    </source>
</evidence>
<dbReference type="SUPFAM" id="SSF49265">
    <property type="entry name" value="Fibronectin type III"/>
    <property type="match status" value="1"/>
</dbReference>
<evidence type="ECO:0000313" key="2">
    <source>
        <dbReference type="EMBL" id="MCY9762093.1"/>
    </source>
</evidence>
<reference evidence="2 5" key="2">
    <citation type="submission" date="2022-05" db="EMBL/GenBank/DDBJ databases">
        <title>Genome Sequencing of Bee-Associated Microbes.</title>
        <authorList>
            <person name="Dunlap C."/>
        </authorList>
    </citation>
    <scope>NUCLEOTIDE SEQUENCE [LARGE SCALE GENOMIC DNA]</scope>
    <source>
        <strain evidence="2 5">NRRL B-04010</strain>
    </source>
</reference>
<accession>A0AAP7A1X2</accession>
<dbReference type="Gene3D" id="2.60.40.10">
    <property type="entry name" value="Immunoglobulins"/>
    <property type="match status" value="1"/>
</dbReference>
<protein>
    <recommendedName>
        <fullName evidence="6">Fibronectin type III domain-containing protein</fullName>
    </recommendedName>
</protein>
<organism evidence="3 4">
    <name type="scientific">Paenibacillus alvei</name>
    <name type="common">Bacillus alvei</name>
    <dbReference type="NCBI Taxonomy" id="44250"/>
    <lineage>
        <taxon>Bacteria</taxon>
        <taxon>Bacillati</taxon>
        <taxon>Bacillota</taxon>
        <taxon>Bacilli</taxon>
        <taxon>Bacillales</taxon>
        <taxon>Paenibacillaceae</taxon>
        <taxon>Paenibacillus</taxon>
    </lineage>
</organism>
<dbReference type="InterPro" id="IPR036116">
    <property type="entry name" value="FN3_sf"/>
</dbReference>
<keyword evidence="5" id="KW-1185">Reference proteome</keyword>
<evidence type="ECO:0000313" key="4">
    <source>
        <dbReference type="Proteomes" id="UP000552038"/>
    </source>
</evidence>
<evidence type="ECO:0000256" key="1">
    <source>
        <dbReference type="SAM" id="SignalP"/>
    </source>
</evidence>
<dbReference type="AlphaFoldDB" id="A0AAP7A1X2"/>